<comment type="caution">
    <text evidence="1">The sequence shown here is derived from an EMBL/GenBank/DDBJ whole genome shotgun (WGS) entry which is preliminary data.</text>
</comment>
<evidence type="ECO:0000313" key="2">
    <source>
        <dbReference type="Proteomes" id="UP000430466"/>
    </source>
</evidence>
<accession>A0A6A7K472</accession>
<name>A0A6A7K472_LACHE</name>
<evidence type="ECO:0000313" key="1">
    <source>
        <dbReference type="EMBL" id="MPW15321.1"/>
    </source>
</evidence>
<sequence>MFGVKMDLKFYFKKQFEFQLGNVPFFEKEKWNFQQKELQRLNHIEESNDLRYIDSYKTCEYDDLKDKFSSIIKNALKKLSKYTRNEVISLYLYLSDNSFGLTKGTYLCTETKLIKVTSANWVKKHSSCKRLDFIIACRLDKLVILGKSGLAKALKQAGVLEVELENKLCLNNEQVERINAQTNLNALSFNAGLNINEIIILGCIHLEG</sequence>
<organism evidence="1 2">
    <name type="scientific">Lactobacillus helveticus</name>
    <name type="common">Lactobacillus suntoryeus</name>
    <dbReference type="NCBI Taxonomy" id="1587"/>
    <lineage>
        <taxon>Bacteria</taxon>
        <taxon>Bacillati</taxon>
        <taxon>Bacillota</taxon>
        <taxon>Bacilli</taxon>
        <taxon>Lactobacillales</taxon>
        <taxon>Lactobacillaceae</taxon>
        <taxon>Lactobacillus</taxon>
    </lineage>
</organism>
<gene>
    <name evidence="1" type="ORF">GDZ32_11530</name>
</gene>
<proteinExistence type="predicted"/>
<reference evidence="1 2" key="1">
    <citation type="submission" date="2019-10" db="EMBL/GenBank/DDBJ databases">
        <title>Draft genome sequences of Lactobacillus strains.</title>
        <authorList>
            <person name="Cho G.-S."/>
            <person name="Fagbemigun O."/>
            <person name="Brinks E."/>
            <person name="Franz C.M.A.P."/>
        </authorList>
    </citation>
    <scope>NUCLEOTIDE SEQUENCE [LARGE SCALE GENOMIC DNA]</scope>
    <source>
        <strain evidence="1 2">313</strain>
    </source>
</reference>
<dbReference type="Proteomes" id="UP000430466">
    <property type="component" value="Unassembled WGS sequence"/>
</dbReference>
<dbReference type="EMBL" id="WHOE01000175">
    <property type="protein sequence ID" value="MPW15321.1"/>
    <property type="molecule type" value="Genomic_DNA"/>
</dbReference>
<dbReference type="AlphaFoldDB" id="A0A6A7K472"/>
<protein>
    <submittedName>
        <fullName evidence="1">Uncharacterized protein</fullName>
    </submittedName>
</protein>